<dbReference type="PANTHER" id="PTHR13947:SF37">
    <property type="entry name" value="LD18367P"/>
    <property type="match status" value="1"/>
</dbReference>
<dbReference type="EC" id="2.3.1.-" evidence="3"/>
<gene>
    <name evidence="3" type="ORF">ACIBG2_05330</name>
</gene>
<dbReference type="EMBL" id="JBITGY010000001">
    <property type="protein sequence ID" value="MFI6496781.1"/>
    <property type="molecule type" value="Genomic_DNA"/>
</dbReference>
<sequence length="207" mass="23101">MSQPALRVMELRDVPAVVHMHQADLAQGFFVELGRHFLNRYYRTYLTSPAAVALIAELGGEPAGFLVGCTDARVHRRHVVHLERWRLARAGAASLLRRPDLTARFVRTRAQRYARGFRHPAPEGTAGRAGILNHVAVQRELRRSKVGSALVTGFVEIARVHGVERLSLQTETGNAAAHRFYANLGWKPQEPITDAEGKTWLPFALDL</sequence>
<dbReference type="InterPro" id="IPR000182">
    <property type="entry name" value="GNAT_dom"/>
</dbReference>
<dbReference type="InterPro" id="IPR050769">
    <property type="entry name" value="NAT_camello-type"/>
</dbReference>
<evidence type="ECO:0000256" key="1">
    <source>
        <dbReference type="ARBA" id="ARBA00022679"/>
    </source>
</evidence>
<keyword evidence="1 3" id="KW-0808">Transferase</keyword>
<evidence type="ECO:0000313" key="4">
    <source>
        <dbReference type="Proteomes" id="UP001612741"/>
    </source>
</evidence>
<dbReference type="PANTHER" id="PTHR13947">
    <property type="entry name" value="GNAT FAMILY N-ACETYLTRANSFERASE"/>
    <property type="match status" value="1"/>
</dbReference>
<reference evidence="3 4" key="1">
    <citation type="submission" date="2024-10" db="EMBL/GenBank/DDBJ databases">
        <title>The Natural Products Discovery Center: Release of the First 8490 Sequenced Strains for Exploring Actinobacteria Biosynthetic Diversity.</title>
        <authorList>
            <person name="Kalkreuter E."/>
            <person name="Kautsar S.A."/>
            <person name="Yang D."/>
            <person name="Bader C.D."/>
            <person name="Teijaro C.N."/>
            <person name="Fluegel L."/>
            <person name="Davis C.M."/>
            <person name="Simpson J.R."/>
            <person name="Lauterbach L."/>
            <person name="Steele A.D."/>
            <person name="Gui C."/>
            <person name="Meng S."/>
            <person name="Li G."/>
            <person name="Viehrig K."/>
            <person name="Ye F."/>
            <person name="Su P."/>
            <person name="Kiefer A.F."/>
            <person name="Nichols A."/>
            <person name="Cepeda A.J."/>
            <person name="Yan W."/>
            <person name="Fan B."/>
            <person name="Jiang Y."/>
            <person name="Adhikari A."/>
            <person name="Zheng C.-J."/>
            <person name="Schuster L."/>
            <person name="Cowan T.M."/>
            <person name="Smanski M.J."/>
            <person name="Chevrette M.G."/>
            <person name="De Carvalho L.P.S."/>
            <person name="Shen B."/>
        </authorList>
    </citation>
    <scope>NUCLEOTIDE SEQUENCE [LARGE SCALE GENOMIC DNA]</scope>
    <source>
        <strain evidence="3 4">NPDC050545</strain>
    </source>
</reference>
<feature type="domain" description="N-acetyltransferase" evidence="2">
    <location>
        <begin position="4"/>
        <end position="207"/>
    </location>
</feature>
<comment type="caution">
    <text evidence="3">The sequence shown here is derived from an EMBL/GenBank/DDBJ whole genome shotgun (WGS) entry which is preliminary data.</text>
</comment>
<dbReference type="GO" id="GO:0016746">
    <property type="term" value="F:acyltransferase activity"/>
    <property type="evidence" value="ECO:0007669"/>
    <property type="project" value="UniProtKB-KW"/>
</dbReference>
<dbReference type="Gene3D" id="3.40.630.30">
    <property type="match status" value="1"/>
</dbReference>
<name>A0ABW7YM63_9ACTN</name>
<dbReference type="InterPro" id="IPR016181">
    <property type="entry name" value="Acyl_CoA_acyltransferase"/>
</dbReference>
<dbReference type="Pfam" id="PF00583">
    <property type="entry name" value="Acetyltransf_1"/>
    <property type="match status" value="1"/>
</dbReference>
<organism evidence="3 4">
    <name type="scientific">Nonomuraea typhae</name>
    <dbReference type="NCBI Taxonomy" id="2603600"/>
    <lineage>
        <taxon>Bacteria</taxon>
        <taxon>Bacillati</taxon>
        <taxon>Actinomycetota</taxon>
        <taxon>Actinomycetes</taxon>
        <taxon>Streptosporangiales</taxon>
        <taxon>Streptosporangiaceae</taxon>
        <taxon>Nonomuraea</taxon>
    </lineage>
</organism>
<keyword evidence="4" id="KW-1185">Reference proteome</keyword>
<evidence type="ECO:0000313" key="3">
    <source>
        <dbReference type="EMBL" id="MFI6496781.1"/>
    </source>
</evidence>
<dbReference type="SUPFAM" id="SSF55729">
    <property type="entry name" value="Acyl-CoA N-acyltransferases (Nat)"/>
    <property type="match status" value="1"/>
</dbReference>
<evidence type="ECO:0000259" key="2">
    <source>
        <dbReference type="PROSITE" id="PS51186"/>
    </source>
</evidence>
<keyword evidence="3" id="KW-0012">Acyltransferase</keyword>
<accession>A0ABW7YM63</accession>
<proteinExistence type="predicted"/>
<dbReference type="Proteomes" id="UP001612741">
    <property type="component" value="Unassembled WGS sequence"/>
</dbReference>
<dbReference type="PROSITE" id="PS51186">
    <property type="entry name" value="GNAT"/>
    <property type="match status" value="1"/>
</dbReference>
<protein>
    <submittedName>
        <fullName evidence="3">GNAT family N-acetyltransferase</fullName>
        <ecNumber evidence="3">2.3.1.-</ecNumber>
    </submittedName>
</protein>
<dbReference type="RefSeq" id="WP_397079130.1">
    <property type="nucleotide sequence ID" value="NZ_JBITGY010000001.1"/>
</dbReference>